<keyword evidence="2" id="KW-0547">Nucleotide-binding</keyword>
<dbReference type="GO" id="GO:0005524">
    <property type="term" value="F:ATP binding"/>
    <property type="evidence" value="ECO:0007669"/>
    <property type="project" value="UniProtKB-KW"/>
</dbReference>
<dbReference type="InterPro" id="IPR003959">
    <property type="entry name" value="ATPase_AAA_core"/>
</dbReference>
<dbReference type="PANTHER" id="PTHR43392">
    <property type="entry name" value="AAA-TYPE ATPASE FAMILY PROTEIN / ANKYRIN REPEAT FAMILY PROTEIN"/>
    <property type="match status" value="1"/>
</dbReference>
<feature type="compositionally biased region" description="Polar residues" evidence="4">
    <location>
        <begin position="1256"/>
        <end position="1268"/>
    </location>
</feature>
<feature type="domain" description="AAA+ ATPase" evidence="5">
    <location>
        <begin position="1617"/>
        <end position="1733"/>
    </location>
</feature>
<feature type="compositionally biased region" description="Basic and acidic residues" evidence="4">
    <location>
        <begin position="862"/>
        <end position="876"/>
    </location>
</feature>
<dbReference type="PRINTS" id="PR00819">
    <property type="entry name" value="CBXCFQXSUPER"/>
</dbReference>
<dbReference type="EMBL" id="KN822111">
    <property type="protein sequence ID" value="KIM56727.1"/>
    <property type="molecule type" value="Genomic_DNA"/>
</dbReference>
<dbReference type="CDD" id="cd17936">
    <property type="entry name" value="EEXXEc_NFX1"/>
    <property type="match status" value="1"/>
</dbReference>
<accession>A0A0C2ZW73</accession>
<dbReference type="InterPro" id="IPR003593">
    <property type="entry name" value="AAA+_ATPase"/>
</dbReference>
<dbReference type="GO" id="GO:0004386">
    <property type="term" value="F:helicase activity"/>
    <property type="evidence" value="ECO:0007669"/>
    <property type="project" value="InterPro"/>
</dbReference>
<dbReference type="FunFam" id="3.40.50.300:FF:000216">
    <property type="entry name" value="Type VII secretion ATPase EccA"/>
    <property type="match status" value="3"/>
</dbReference>
<dbReference type="Gene3D" id="3.40.50.300">
    <property type="entry name" value="P-loop containing nucleotide triphosphate hydrolases"/>
    <property type="match status" value="6"/>
</dbReference>
<dbReference type="SUPFAM" id="SSF52540">
    <property type="entry name" value="P-loop containing nucleoside triphosphate hydrolases"/>
    <property type="match status" value="4"/>
</dbReference>
<feature type="compositionally biased region" description="Low complexity" evidence="4">
    <location>
        <begin position="2224"/>
        <end position="2243"/>
    </location>
</feature>
<protein>
    <recommendedName>
        <fullName evidence="5">AAA+ ATPase domain-containing protein</fullName>
    </recommendedName>
</protein>
<dbReference type="FunFam" id="3.40.50.300:FF:001660">
    <property type="entry name" value="NF-X1 finger and helicase protein, putative"/>
    <property type="match status" value="1"/>
</dbReference>
<feature type="region of interest" description="Disordered" evidence="4">
    <location>
        <begin position="1190"/>
        <end position="1283"/>
    </location>
</feature>
<evidence type="ECO:0000259" key="5">
    <source>
        <dbReference type="SMART" id="SM00382"/>
    </source>
</evidence>
<dbReference type="InParanoid" id="A0A0C2ZW73"/>
<sequence length="2486" mass="278431">MTDPRTKQLGKRFRDVLRGNITLEQRSSTTRLFLEGLCIQTDPAKCIDEIVASPHGLEAIQTAMRADLKLDFLNGLGSDVLEYLLRVKEMGGDILNAVIVKIIEPPIFWSEFHRAFENDNLTQRAQYVFASVLAFLLQMTNKDVTSYRNLSSRLIDKILASDQHPVREAGHLIKHILSTTTASATTGSDAPGGRHDNDFHDFCKIAIIPTADELLSKRKPALLPASFLDDPEGKETRIRDYLDNTFRLLREDMMSELKEELDIALKKKQGRHRGLVIDDIQLIGIYTGPDNRRTRWGLQLRCAADLPIFKNVKDKDRRTFLTNDHRGSKLLRHQSLACLVADNTILSLGIIHREEDLLAKKPPVIVLQIEGQVSISATLLQFKVAKHVRLIQIDTAIFSFEPVLKALQKMPVLPLSEEILFWENGKPVGSPPIAIPQLTYRLSRDHSTDIQPLLDTPKSIRLDVRQAESLLAGLNQRLSLIQGPPGTGKSFIGALLAKALYKFTEQIILVVCYTNHALDQFLEDLIDIGIQRNDIVRFGGRPKASVEDLGVNKLKGAKYQRSRAEWVIVDEIKAQAAHYHDRLRDSYASFGTLDTDFNRLLVHIEFEDSEYFDAFEVPTPDDGMTLIGPGKKPVDSTFLISRWAQGEDAWAFKDEPNVSNAAHIWTMDVARRRQKLDTWKSAIAKDVVEDICDAGKSFNDRQDEVQRKFGESLVVQLKTKRIIGCTTTGAAKYTEDLRAVCPGVLLVEEAGEILESHVITALSASTTQMILIGDHKQLRPKVNNYALTVEKGDGYELNRSLFERLVLKGFPHVALSAQHRMRPEISAFIRALTYPDLTDAPKTQNRDNIRGLQKNVIFLDHSHPEDDDKRISDRADGGSPSSKQNTFEVKMVLSMVRYLAQQGYGSDSIVILTPYLGQLSMLRDALKNETDPILNDLDSSDLSKAGLLQDANSKKKKNRIRLATIDNYQGEESDIVVASLCRSNKSNSIGFMDSPERLNVLISRARNGLILIGNSTTFERSKKGGKLWTDFLELLRKGGYVYSGFPIKCERHPNWTHEIDQPDGFDAYSPDGGCTEPCGMMLRCNIHTCSRKCHPIRIAPNQPDVHATMMCKAPLSDTCPVGAHVMTWKCSEGRPAQCKQCEKELKRLEKQAKLDLEAKEKREAAEREHELRMTELEARLQYEAEALADMQKVKDREEEARKKEKEIEEMRKKVKKAAMRTSNNADNPSTSRTVPPQPQSNPPSRPQTPSPNQSSGQNQPANQPANYGNQGGQNAPRPNLQSAAKDKWEYQKRVEGVTNDAIDKIMDMTGLEEVKEQILRIKAKIDTMKRQRVALDKERFNLVLLGNPGTGKTTVARLYAQFLESIQVLPGDAFLETTGSSLANDGVSGAKKLIDSALAVGGGAIFIDEAYQLVSDYDQSGRPVLDFLLAEMENRVGTLVFILAGYNKEMEKFFEHNPGIPSRVPYSLQFADYTDAELLIMLEDLVFKRYKGRMDVEDGIRGLYGRIAIKRLGRGRGRPGFGNARALQNMFSKVCERQAERVEKARRAGMSANDFFMTKEDLIGPDPSQVLPQSVAWAKLQGLIGLESVKESVQNFFALVETNYHRELEEKEPMQMSLNRVFLGSPGTGKTTVAKLYGKVLSELGLLSNGEVVVKNPSDFVGAFLGHSEKNTKAILNSTVGKVLVIDEAYMLYSGKNSGHTDSFKTTVIDTIVAEIQSVPGEDRCVLLLGYKEQMQEMFQNVNPGLARRFAIENAFEFEDFTEPQLMQILDHKLKDQDLSATDDAKNVARELLSRMKNRPNFGNAGEVENMLGLAKARYQKRMMSIPPAQRAQVTFEPQDIDPDYKRGENASANLAKLFEDVVGCDDVIKKLGEYQKIAKAMKAQGLDMRTQIPSNFVFKGPPGTGKTSTARKLGQVYYDMGFLSSAEVIECSASDLVGQYVGHTGPKTKAVFDKALGKVLFVDEAYRLSEGRFAKEAMDEIVGLMTQERFMNKLIIILAGYEHEMNSLLSVNPGLSSRFAEEIMFQNMTSDQCLTLLDKDLCKSGINIAELKDKSSAEYAEMKSIIERMTRLSSWGNARDMKTIGKRMVQRAFSNAANNPGQSASLTISEAIAILKSTWEDQRGRLNVPTIGHSRRNNPSPPPMASSSDSPAPPPPPTSSASNSANQGPKPSPPPPQQPSNSSTDRTPKPPRAQNPPRPPQAPNAQQRPPRSHNKKQPPQTPAAASTSNASSPAFSSVSLQSDTNPHSRRQRQRGGPPKNQNTIPIPTSNSNTNNANPCACPRDRGVSNAIWSQLQADKAAEEERRRRAREEERRLQEELERTAREERRAETFARALENTRRRAEEERARLAEMERQAAEARRREAQVRAARDRAAAELRRKQEEEERRRREEAARRLAEFERQAAEARRRQEEARAARERAAAELMKRRQQEAERMRKIEEAQRRLRMMGVCVQGFPWIRQSSGWRCAGGMHYVSDGQLGMSGI</sequence>
<dbReference type="Pfam" id="PF13086">
    <property type="entry name" value="AAA_11"/>
    <property type="match status" value="1"/>
</dbReference>
<feature type="region of interest" description="Disordered" evidence="4">
    <location>
        <begin position="2126"/>
        <end position="2328"/>
    </location>
</feature>
<dbReference type="InterPro" id="IPR041679">
    <property type="entry name" value="DNA2/NAM7-like_C"/>
</dbReference>
<dbReference type="CDD" id="cd18808">
    <property type="entry name" value="SF1_C_Upf1"/>
    <property type="match status" value="1"/>
</dbReference>
<feature type="compositionally biased region" description="Pro residues" evidence="4">
    <location>
        <begin position="1235"/>
        <end position="1249"/>
    </location>
</feature>
<dbReference type="STRING" id="1036808.A0A0C2ZW73"/>
<feature type="region of interest" description="Disordered" evidence="4">
    <location>
        <begin position="862"/>
        <end position="884"/>
    </location>
</feature>
<dbReference type="Pfam" id="PF17866">
    <property type="entry name" value="AAA_lid_6"/>
    <property type="match status" value="1"/>
</dbReference>
<dbReference type="FunFam" id="1.10.8.60:FF:000160">
    <property type="entry name" value="WGS project CABT00000000 data, contig 2.55"/>
    <property type="match status" value="1"/>
</dbReference>
<evidence type="ECO:0000256" key="4">
    <source>
        <dbReference type="SAM" id="MobiDB-lite"/>
    </source>
</evidence>
<dbReference type="InterPro" id="IPR047187">
    <property type="entry name" value="SF1_C_Upf1"/>
</dbReference>
<dbReference type="GO" id="GO:0016887">
    <property type="term" value="F:ATP hydrolysis activity"/>
    <property type="evidence" value="ECO:0007669"/>
    <property type="project" value="InterPro"/>
</dbReference>
<feature type="compositionally biased region" description="Basic and acidic residues" evidence="4">
    <location>
        <begin position="2300"/>
        <end position="2328"/>
    </location>
</feature>
<evidence type="ECO:0000256" key="1">
    <source>
        <dbReference type="ARBA" id="ARBA00010378"/>
    </source>
</evidence>
<dbReference type="CDD" id="cd00009">
    <property type="entry name" value="AAA"/>
    <property type="match status" value="2"/>
</dbReference>
<evidence type="ECO:0000313" key="6">
    <source>
        <dbReference type="EMBL" id="KIM56727.1"/>
    </source>
</evidence>
<feature type="compositionally biased region" description="Pro residues" evidence="4">
    <location>
        <begin position="2191"/>
        <end position="2203"/>
    </location>
</feature>
<feature type="compositionally biased region" description="Basic and acidic residues" evidence="4">
    <location>
        <begin position="1191"/>
        <end position="1211"/>
    </location>
</feature>
<dbReference type="Proteomes" id="UP000053989">
    <property type="component" value="Unassembled WGS sequence"/>
</dbReference>
<evidence type="ECO:0000256" key="2">
    <source>
        <dbReference type="ARBA" id="ARBA00022741"/>
    </source>
</evidence>
<dbReference type="HOGENOM" id="CLU_001133_0_0_1"/>
<name>A0A0C2ZW73_9AGAM</name>
<dbReference type="InterPro" id="IPR050773">
    <property type="entry name" value="CbxX/CfxQ_RuBisCO_ESX"/>
</dbReference>
<dbReference type="PANTHER" id="PTHR43392:SF2">
    <property type="entry name" value="AAA-TYPE ATPASE FAMILY PROTEIN _ ANKYRIN REPEAT FAMILY PROTEIN"/>
    <property type="match status" value="1"/>
</dbReference>
<comment type="similarity">
    <text evidence="1">Belongs to the CbxX/CfxQ family.</text>
</comment>
<gene>
    <name evidence="6" type="ORF">SCLCIDRAFT_1220167</name>
</gene>
<feature type="domain" description="AAA+ ATPase" evidence="5">
    <location>
        <begin position="475"/>
        <end position="610"/>
    </location>
</feature>
<dbReference type="InterPro" id="IPR000641">
    <property type="entry name" value="CbxX/CfxQ"/>
</dbReference>
<evidence type="ECO:0000313" key="7">
    <source>
        <dbReference type="Proteomes" id="UP000053989"/>
    </source>
</evidence>
<feature type="domain" description="AAA+ ATPase" evidence="5">
    <location>
        <begin position="1338"/>
        <end position="1474"/>
    </location>
</feature>
<feature type="compositionally biased region" description="Low complexity" evidence="4">
    <location>
        <begin position="2263"/>
        <end position="2282"/>
    </location>
</feature>
<dbReference type="OrthoDB" id="2423195at2759"/>
<reference evidence="6 7" key="1">
    <citation type="submission" date="2014-04" db="EMBL/GenBank/DDBJ databases">
        <authorList>
            <consortium name="DOE Joint Genome Institute"/>
            <person name="Kuo A."/>
            <person name="Kohler A."/>
            <person name="Nagy L.G."/>
            <person name="Floudas D."/>
            <person name="Copeland A."/>
            <person name="Barry K.W."/>
            <person name="Cichocki N."/>
            <person name="Veneault-Fourrey C."/>
            <person name="LaButti K."/>
            <person name="Lindquist E.A."/>
            <person name="Lipzen A."/>
            <person name="Lundell T."/>
            <person name="Morin E."/>
            <person name="Murat C."/>
            <person name="Sun H."/>
            <person name="Tunlid A."/>
            <person name="Henrissat B."/>
            <person name="Grigoriev I.V."/>
            <person name="Hibbett D.S."/>
            <person name="Martin F."/>
            <person name="Nordberg H.P."/>
            <person name="Cantor M.N."/>
            <person name="Hua S.X."/>
        </authorList>
    </citation>
    <scope>NUCLEOTIDE SEQUENCE [LARGE SCALE GENOMIC DNA]</scope>
    <source>
        <strain evidence="6 7">Foug A</strain>
    </source>
</reference>
<dbReference type="Pfam" id="PF13087">
    <property type="entry name" value="AAA_12"/>
    <property type="match status" value="1"/>
</dbReference>
<dbReference type="SMART" id="SM00382">
    <property type="entry name" value="AAA"/>
    <property type="match status" value="4"/>
</dbReference>
<dbReference type="InterPro" id="IPR027417">
    <property type="entry name" value="P-loop_NTPase"/>
</dbReference>
<proteinExistence type="inferred from homology"/>
<evidence type="ECO:0000256" key="3">
    <source>
        <dbReference type="ARBA" id="ARBA00022840"/>
    </source>
</evidence>
<dbReference type="InterPro" id="IPR041627">
    <property type="entry name" value="AAA_lid_6"/>
</dbReference>
<keyword evidence="7" id="KW-1185">Reference proteome</keyword>
<dbReference type="Pfam" id="PF00004">
    <property type="entry name" value="AAA"/>
    <property type="match status" value="3"/>
</dbReference>
<dbReference type="Gene3D" id="1.10.8.60">
    <property type="match status" value="2"/>
</dbReference>
<feature type="domain" description="AAA+ ATPase" evidence="5">
    <location>
        <begin position="1893"/>
        <end position="2030"/>
    </location>
</feature>
<dbReference type="InterPro" id="IPR041677">
    <property type="entry name" value="DNA2/NAM7_AAA_11"/>
</dbReference>
<feature type="compositionally biased region" description="Polar residues" evidence="4">
    <location>
        <begin position="1220"/>
        <end position="1234"/>
    </location>
</feature>
<keyword evidence="3" id="KW-0067">ATP-binding</keyword>
<reference evidence="7" key="2">
    <citation type="submission" date="2015-01" db="EMBL/GenBank/DDBJ databases">
        <title>Evolutionary Origins and Diversification of the Mycorrhizal Mutualists.</title>
        <authorList>
            <consortium name="DOE Joint Genome Institute"/>
            <consortium name="Mycorrhizal Genomics Consortium"/>
            <person name="Kohler A."/>
            <person name="Kuo A."/>
            <person name="Nagy L.G."/>
            <person name="Floudas D."/>
            <person name="Copeland A."/>
            <person name="Barry K.W."/>
            <person name="Cichocki N."/>
            <person name="Veneault-Fourrey C."/>
            <person name="LaButti K."/>
            <person name="Lindquist E.A."/>
            <person name="Lipzen A."/>
            <person name="Lundell T."/>
            <person name="Morin E."/>
            <person name="Murat C."/>
            <person name="Riley R."/>
            <person name="Ohm R."/>
            <person name="Sun H."/>
            <person name="Tunlid A."/>
            <person name="Henrissat B."/>
            <person name="Grigoriev I.V."/>
            <person name="Hibbett D.S."/>
            <person name="Martin F."/>
        </authorList>
    </citation>
    <scope>NUCLEOTIDE SEQUENCE [LARGE SCALE GENOMIC DNA]</scope>
    <source>
        <strain evidence="7">Foug A</strain>
    </source>
</reference>
<dbReference type="CDD" id="cd06008">
    <property type="entry name" value="NF-X1-zinc-finger"/>
    <property type="match status" value="1"/>
</dbReference>
<organism evidence="6 7">
    <name type="scientific">Scleroderma citrinum Foug A</name>
    <dbReference type="NCBI Taxonomy" id="1036808"/>
    <lineage>
        <taxon>Eukaryota</taxon>
        <taxon>Fungi</taxon>
        <taxon>Dikarya</taxon>
        <taxon>Basidiomycota</taxon>
        <taxon>Agaricomycotina</taxon>
        <taxon>Agaricomycetes</taxon>
        <taxon>Agaricomycetidae</taxon>
        <taxon>Boletales</taxon>
        <taxon>Sclerodermatineae</taxon>
        <taxon>Sclerodermataceae</taxon>
        <taxon>Scleroderma</taxon>
    </lineage>
</organism>